<organism evidence="2 3">
    <name type="scientific">Hafnia alvei ATCC 51873</name>
    <dbReference type="NCBI Taxonomy" id="1002364"/>
    <lineage>
        <taxon>Bacteria</taxon>
        <taxon>Pseudomonadati</taxon>
        <taxon>Pseudomonadota</taxon>
        <taxon>Gammaproteobacteria</taxon>
        <taxon>Enterobacterales</taxon>
        <taxon>Hafniaceae</taxon>
        <taxon>Hafnia</taxon>
    </lineage>
</organism>
<protein>
    <submittedName>
        <fullName evidence="2">Antitermination protein N domain protein</fullName>
    </submittedName>
</protein>
<feature type="compositionally biased region" description="Basic and acidic residues" evidence="1">
    <location>
        <begin position="1"/>
        <end position="20"/>
    </location>
</feature>
<dbReference type="Proteomes" id="UP000005959">
    <property type="component" value="Unassembled WGS sequence"/>
</dbReference>
<accession>G9Y725</accession>
<dbReference type="InterPro" id="IPR020952">
    <property type="entry name" value="Antiterm_prot_N_Arg-rich"/>
</dbReference>
<comment type="caution">
    <text evidence="2">The sequence shown here is derived from an EMBL/GenBank/DDBJ whole genome shotgun (WGS) entry which is preliminary data.</text>
</comment>
<sequence>MDAQARRREKRKEKQEEWKRQNPTSVGIRAKPNELLVVELNRNPVDRVDKSLFTTLPRGGEKGPEIPHEDVMHRVVNHAHQRNRNKKW</sequence>
<dbReference type="RefSeq" id="WP_004092514.1">
    <property type="nucleotide sequence ID" value="NZ_JH417522.1"/>
</dbReference>
<feature type="region of interest" description="Disordered" evidence="1">
    <location>
        <begin position="1"/>
        <end position="27"/>
    </location>
</feature>
<dbReference type="HOGENOM" id="CLU_2464722_0_0_6"/>
<evidence type="ECO:0000313" key="3">
    <source>
        <dbReference type="Proteomes" id="UP000005959"/>
    </source>
</evidence>
<evidence type="ECO:0000313" key="2">
    <source>
        <dbReference type="EMBL" id="EHM42417.1"/>
    </source>
</evidence>
<dbReference type="Pfam" id="PF11438">
    <property type="entry name" value="N36"/>
    <property type="match status" value="1"/>
</dbReference>
<gene>
    <name evidence="2" type="ORF">HMPREF0454_02376</name>
</gene>
<evidence type="ECO:0000256" key="1">
    <source>
        <dbReference type="SAM" id="MobiDB-lite"/>
    </source>
</evidence>
<dbReference type="EMBL" id="AGCI01000053">
    <property type="protein sequence ID" value="EHM42417.1"/>
    <property type="molecule type" value="Genomic_DNA"/>
</dbReference>
<reference evidence="2 3" key="1">
    <citation type="submission" date="2011-08" db="EMBL/GenBank/DDBJ databases">
        <authorList>
            <person name="Weinstock G."/>
            <person name="Sodergren E."/>
            <person name="Clifton S."/>
            <person name="Fulton L."/>
            <person name="Fulton B."/>
            <person name="Courtney L."/>
            <person name="Fronick C."/>
            <person name="Harrison M."/>
            <person name="Strong C."/>
            <person name="Farmer C."/>
            <person name="Delahaunty K."/>
            <person name="Markovic C."/>
            <person name="Hall O."/>
            <person name="Minx P."/>
            <person name="Tomlinson C."/>
            <person name="Mitreva M."/>
            <person name="Hou S."/>
            <person name="Chen J."/>
            <person name="Wollam A."/>
            <person name="Pepin K.H."/>
            <person name="Johnson M."/>
            <person name="Bhonagiri V."/>
            <person name="Zhang X."/>
            <person name="Suruliraj S."/>
            <person name="Warren W."/>
            <person name="Chinwalla A."/>
            <person name="Mardis E.R."/>
            <person name="Wilson R.K."/>
        </authorList>
    </citation>
    <scope>NUCLEOTIDE SEQUENCE [LARGE SCALE GENOMIC DNA]</scope>
    <source>
        <strain evidence="2 3">ATCC 51873</strain>
    </source>
</reference>
<dbReference type="AlphaFoldDB" id="G9Y725"/>
<proteinExistence type="predicted"/>
<name>G9Y725_HAFAL</name>